<accession>A0A8S5LMX2</accession>
<proteinExistence type="predicted"/>
<evidence type="ECO:0000313" key="1">
    <source>
        <dbReference type="EMBL" id="DAD71421.1"/>
    </source>
</evidence>
<organism evidence="1">
    <name type="scientific">Siphoviridae sp. ctsf32</name>
    <dbReference type="NCBI Taxonomy" id="2827594"/>
    <lineage>
        <taxon>Viruses</taxon>
        <taxon>Duplodnaviria</taxon>
        <taxon>Heunggongvirae</taxon>
        <taxon>Uroviricota</taxon>
        <taxon>Caudoviricetes</taxon>
    </lineage>
</organism>
<dbReference type="SUPFAM" id="SSF109604">
    <property type="entry name" value="HD-domain/PDEase-like"/>
    <property type="match status" value="1"/>
</dbReference>
<dbReference type="Pfam" id="PF13671">
    <property type="entry name" value="AAA_33"/>
    <property type="match status" value="1"/>
</dbReference>
<dbReference type="EMBL" id="BK015882">
    <property type="protein sequence ID" value="DAD71421.1"/>
    <property type="molecule type" value="Genomic_DNA"/>
</dbReference>
<keyword evidence="1" id="KW-0808">Transferase</keyword>
<dbReference type="SUPFAM" id="SSF52540">
    <property type="entry name" value="P-loop containing nucleoside triphosphate hydrolases"/>
    <property type="match status" value="1"/>
</dbReference>
<name>A0A8S5LMX2_9CAUD</name>
<keyword evidence="1" id="KW-0418">Kinase</keyword>
<sequence length="295" mass="34488">MLVGPAGAGKSTYTEYLENWNAELVTVSSDKVRGILFGDENIQTDPAKVFAECRKMCIEALKDGKDVVLDATNLKRKLRVAFLNDVKSSFGKPVFTKCVVIAATFECCCYQNTKRDRRVPEEVIRKQFNQFQMPLYSEGWDSIDVFPSSYVNYTLLAEKCKGMKHDNPHHKYDIYDHCIKSARWIKTHPCEEDRDTKLLYSTMLWHDIGKYYTKVFHDGKGNPTKEAHYFHHEAWSAMYSLCQTTVDKNFRIQRAQLISLHMMKYQSEYQKFIQKWAPEYKDYLDRINEADKECA</sequence>
<dbReference type="GO" id="GO:0016301">
    <property type="term" value="F:kinase activity"/>
    <property type="evidence" value="ECO:0007669"/>
    <property type="project" value="UniProtKB-KW"/>
</dbReference>
<dbReference type="InterPro" id="IPR027417">
    <property type="entry name" value="P-loop_NTPase"/>
</dbReference>
<reference evidence="1" key="1">
    <citation type="journal article" date="2021" name="Proc. Natl. Acad. Sci. U.S.A.">
        <title>A Catalog of Tens of Thousands of Viruses from Human Metagenomes Reveals Hidden Associations with Chronic Diseases.</title>
        <authorList>
            <person name="Tisza M.J."/>
            <person name="Buck C.B."/>
        </authorList>
    </citation>
    <scope>NUCLEOTIDE SEQUENCE</scope>
    <source>
        <strain evidence="1">Ctsf32</strain>
    </source>
</reference>
<dbReference type="Gene3D" id="3.40.50.300">
    <property type="entry name" value="P-loop containing nucleotide triphosphate hydrolases"/>
    <property type="match status" value="1"/>
</dbReference>
<protein>
    <submittedName>
        <fullName evidence="1">Putative kinase</fullName>
    </submittedName>
</protein>